<comment type="caution">
    <text evidence="1">The sequence shown here is derived from an EMBL/GenBank/DDBJ whole genome shotgun (WGS) entry which is preliminary data.</text>
</comment>
<evidence type="ECO:0000313" key="1">
    <source>
        <dbReference type="EMBL" id="GBN15331.1"/>
    </source>
</evidence>
<accession>A0A4Y2LKM3</accession>
<proteinExistence type="predicted"/>
<evidence type="ECO:0000313" key="2">
    <source>
        <dbReference type="Proteomes" id="UP000499080"/>
    </source>
</evidence>
<feature type="non-terminal residue" evidence="1">
    <location>
        <position position="1"/>
    </location>
</feature>
<dbReference type="AlphaFoldDB" id="A0A4Y2LKM3"/>
<sequence>GKYKAAVFTVDPSRLPNKNSFIQQAKIIMIRLFCKEVELLSNTSRSEEESMETWEDKSLKHCTKNWKKQSTQRQRSYIDQLARVLA</sequence>
<protein>
    <submittedName>
        <fullName evidence="1">Uncharacterized protein</fullName>
    </submittedName>
</protein>
<gene>
    <name evidence="1" type="ORF">AVEN_242892_1</name>
</gene>
<name>A0A4Y2LKM3_ARAVE</name>
<organism evidence="1 2">
    <name type="scientific">Araneus ventricosus</name>
    <name type="common">Orbweaver spider</name>
    <name type="synonym">Epeira ventricosa</name>
    <dbReference type="NCBI Taxonomy" id="182803"/>
    <lineage>
        <taxon>Eukaryota</taxon>
        <taxon>Metazoa</taxon>
        <taxon>Ecdysozoa</taxon>
        <taxon>Arthropoda</taxon>
        <taxon>Chelicerata</taxon>
        <taxon>Arachnida</taxon>
        <taxon>Araneae</taxon>
        <taxon>Araneomorphae</taxon>
        <taxon>Entelegynae</taxon>
        <taxon>Araneoidea</taxon>
        <taxon>Araneidae</taxon>
        <taxon>Araneus</taxon>
    </lineage>
</organism>
<dbReference type="EMBL" id="BGPR01119297">
    <property type="protein sequence ID" value="GBN15331.1"/>
    <property type="molecule type" value="Genomic_DNA"/>
</dbReference>
<dbReference type="Proteomes" id="UP000499080">
    <property type="component" value="Unassembled WGS sequence"/>
</dbReference>
<keyword evidence="2" id="KW-1185">Reference proteome</keyword>
<reference evidence="1 2" key="1">
    <citation type="journal article" date="2019" name="Sci. Rep.">
        <title>Orb-weaving spider Araneus ventricosus genome elucidates the spidroin gene catalogue.</title>
        <authorList>
            <person name="Kono N."/>
            <person name="Nakamura H."/>
            <person name="Ohtoshi R."/>
            <person name="Moran D.A.P."/>
            <person name="Shinohara A."/>
            <person name="Yoshida Y."/>
            <person name="Fujiwara M."/>
            <person name="Mori M."/>
            <person name="Tomita M."/>
            <person name="Arakawa K."/>
        </authorList>
    </citation>
    <scope>NUCLEOTIDE SEQUENCE [LARGE SCALE GENOMIC DNA]</scope>
</reference>